<dbReference type="PANTHER" id="PTHR42939:SF1">
    <property type="entry name" value="ABC TRANSPORTER ATP-BINDING PROTEIN ALBC-RELATED"/>
    <property type="match status" value="1"/>
</dbReference>
<proteinExistence type="predicted"/>
<dbReference type="InterPro" id="IPR003593">
    <property type="entry name" value="AAA+_ATPase"/>
</dbReference>
<dbReference type="Proteomes" id="UP000515856">
    <property type="component" value="Chromosome"/>
</dbReference>
<evidence type="ECO:0000256" key="3">
    <source>
        <dbReference type="ARBA" id="ARBA00022840"/>
    </source>
</evidence>
<dbReference type="AlphaFoldDB" id="A0A7G9GL24"/>
<dbReference type="KEGG" id="ehn:H9Q80_14810"/>
<evidence type="ECO:0000256" key="2">
    <source>
        <dbReference type="ARBA" id="ARBA00022741"/>
    </source>
</evidence>
<keyword evidence="2" id="KW-0547">Nucleotide-binding</keyword>
<name>A0A7G9GL24_9FIRM</name>
<dbReference type="InterPro" id="IPR051782">
    <property type="entry name" value="ABC_Transporter_VariousFunc"/>
</dbReference>
<sequence>METILEVKKLKKKIGKTEILHDISFSVFENEIVGFVGPNGAGKSTTMKCITGLFKVPKDMVYIMGKDMYDHHVEALRYLGASIEAPALFPDLNGYDHFSMVANWRKEKKENLQELYELSGLKKEALKRPVRTYSMGMKQRLMLSLTLIGSPKLLLLDEPLNGLDPQATFEFREKLLDLRKRNTSILLSSHQLNEVEKICDRIVFIKDGRIVNSITTEALQQMQYYTFQLQPIEKARQVCKKMNLEIREEGTHVSIRFDTPQILNAFFKAVVSENIDIIEVNSADHLEQYYKNLYRNAEK</sequence>
<gene>
    <name evidence="5" type="ORF">H9Q80_14810</name>
</gene>
<feature type="domain" description="ABC transporter" evidence="4">
    <location>
        <begin position="5"/>
        <end position="232"/>
    </location>
</feature>
<dbReference type="RefSeq" id="WP_117454073.1">
    <property type="nucleotide sequence ID" value="NZ_CP060636.1"/>
</dbReference>
<evidence type="ECO:0000313" key="5">
    <source>
        <dbReference type="EMBL" id="QNM11506.1"/>
    </source>
</evidence>
<protein>
    <submittedName>
        <fullName evidence="5">ABC transporter ATP-binding protein</fullName>
    </submittedName>
</protein>
<dbReference type="EMBL" id="CP060636">
    <property type="protein sequence ID" value="QNM11506.1"/>
    <property type="molecule type" value="Genomic_DNA"/>
</dbReference>
<dbReference type="SUPFAM" id="SSF52540">
    <property type="entry name" value="P-loop containing nucleoside triphosphate hydrolases"/>
    <property type="match status" value="1"/>
</dbReference>
<dbReference type="SMART" id="SM00382">
    <property type="entry name" value="AAA"/>
    <property type="match status" value="1"/>
</dbReference>
<dbReference type="Pfam" id="PF00005">
    <property type="entry name" value="ABC_tran"/>
    <property type="match status" value="1"/>
</dbReference>
<organism evidence="5 6">
    <name type="scientific">[Eubacterium] hominis</name>
    <dbReference type="NCBI Taxonomy" id="2764325"/>
    <lineage>
        <taxon>Bacteria</taxon>
        <taxon>Bacillati</taxon>
        <taxon>Bacillota</taxon>
        <taxon>Erysipelotrichia</taxon>
        <taxon>Erysipelotrichales</taxon>
        <taxon>Erysipelotrichaceae</taxon>
        <taxon>Amedibacillus</taxon>
    </lineage>
</organism>
<dbReference type="GO" id="GO:0016887">
    <property type="term" value="F:ATP hydrolysis activity"/>
    <property type="evidence" value="ECO:0007669"/>
    <property type="project" value="InterPro"/>
</dbReference>
<keyword evidence="6" id="KW-1185">Reference proteome</keyword>
<dbReference type="InterPro" id="IPR027417">
    <property type="entry name" value="P-loop_NTPase"/>
</dbReference>
<reference evidence="5 6" key="1">
    <citation type="submission" date="2020-08" db="EMBL/GenBank/DDBJ databases">
        <authorList>
            <person name="Liu C."/>
            <person name="Sun Q."/>
        </authorList>
    </citation>
    <scope>NUCLEOTIDE SEQUENCE [LARGE SCALE GENOMIC DNA]</scope>
    <source>
        <strain evidence="5 6">NSJ-61</strain>
    </source>
</reference>
<dbReference type="InterPro" id="IPR003439">
    <property type="entry name" value="ABC_transporter-like_ATP-bd"/>
</dbReference>
<evidence type="ECO:0000313" key="6">
    <source>
        <dbReference type="Proteomes" id="UP000515856"/>
    </source>
</evidence>
<dbReference type="Gene3D" id="3.40.50.300">
    <property type="entry name" value="P-loop containing nucleotide triphosphate hydrolases"/>
    <property type="match status" value="1"/>
</dbReference>
<evidence type="ECO:0000259" key="4">
    <source>
        <dbReference type="PROSITE" id="PS50893"/>
    </source>
</evidence>
<dbReference type="PROSITE" id="PS50893">
    <property type="entry name" value="ABC_TRANSPORTER_2"/>
    <property type="match status" value="1"/>
</dbReference>
<evidence type="ECO:0000256" key="1">
    <source>
        <dbReference type="ARBA" id="ARBA00022448"/>
    </source>
</evidence>
<keyword evidence="1" id="KW-0813">Transport</keyword>
<dbReference type="PANTHER" id="PTHR42939">
    <property type="entry name" value="ABC TRANSPORTER ATP-BINDING PROTEIN ALBC-RELATED"/>
    <property type="match status" value="1"/>
</dbReference>
<keyword evidence="3 5" id="KW-0067">ATP-binding</keyword>
<accession>A0A7G9GL24</accession>
<dbReference type="GO" id="GO:0005524">
    <property type="term" value="F:ATP binding"/>
    <property type="evidence" value="ECO:0007669"/>
    <property type="project" value="UniProtKB-KW"/>
</dbReference>